<sequence>MNHLLHVFLTQDELLKLFEKTTQIANQPIIPGQAAQARVAWPTQRPDWDYNNANHWEDYKRAKANLMEALEEIGKKPLN</sequence>
<evidence type="ECO:0000313" key="2">
    <source>
        <dbReference type="Proteomes" id="UP000018936"/>
    </source>
</evidence>
<gene>
    <name evidence="1" type="ORF">L345_18423</name>
</gene>
<dbReference type="SUPFAM" id="SSF47943">
    <property type="entry name" value="Retrovirus capsid protein, N-terminal core domain"/>
    <property type="match status" value="1"/>
</dbReference>
<dbReference type="GO" id="GO:0016032">
    <property type="term" value="P:viral process"/>
    <property type="evidence" value="ECO:0007669"/>
    <property type="project" value="InterPro"/>
</dbReference>
<keyword evidence="2" id="KW-1185">Reference proteome</keyword>
<dbReference type="Proteomes" id="UP000018936">
    <property type="component" value="Unassembled WGS sequence"/>
</dbReference>
<dbReference type="AlphaFoldDB" id="V8N2H7"/>
<proteinExistence type="predicted"/>
<feature type="non-terminal residue" evidence="1">
    <location>
        <position position="1"/>
    </location>
</feature>
<accession>V8N2H7</accession>
<evidence type="ECO:0000313" key="1">
    <source>
        <dbReference type="EMBL" id="ETE55868.1"/>
    </source>
</evidence>
<dbReference type="Gene3D" id="1.10.375.10">
    <property type="entry name" value="Human Immunodeficiency Virus Type 1 Capsid Protein"/>
    <property type="match status" value="1"/>
</dbReference>
<protein>
    <recommendedName>
        <fullName evidence="3">Core shell protein Gag P30 domain-containing protein</fullName>
    </recommendedName>
</protein>
<comment type="caution">
    <text evidence="1">The sequence shown here is derived from an EMBL/GenBank/DDBJ whole genome shotgun (WGS) entry which is preliminary data.</text>
</comment>
<dbReference type="InterPro" id="IPR008919">
    <property type="entry name" value="Retrov_capsid_N"/>
</dbReference>
<evidence type="ECO:0008006" key="3">
    <source>
        <dbReference type="Google" id="ProtNLM"/>
    </source>
</evidence>
<organism evidence="1 2">
    <name type="scientific">Ophiophagus hannah</name>
    <name type="common">King cobra</name>
    <name type="synonym">Naja hannah</name>
    <dbReference type="NCBI Taxonomy" id="8665"/>
    <lineage>
        <taxon>Eukaryota</taxon>
        <taxon>Metazoa</taxon>
        <taxon>Chordata</taxon>
        <taxon>Craniata</taxon>
        <taxon>Vertebrata</taxon>
        <taxon>Euteleostomi</taxon>
        <taxon>Lepidosauria</taxon>
        <taxon>Squamata</taxon>
        <taxon>Bifurcata</taxon>
        <taxon>Unidentata</taxon>
        <taxon>Episquamata</taxon>
        <taxon>Toxicofera</taxon>
        <taxon>Serpentes</taxon>
        <taxon>Colubroidea</taxon>
        <taxon>Elapidae</taxon>
        <taxon>Elapinae</taxon>
        <taxon>Ophiophagus</taxon>
    </lineage>
</organism>
<name>V8N2H7_OPHHA</name>
<dbReference type="EMBL" id="AZIM01077519">
    <property type="protein sequence ID" value="ETE55868.1"/>
    <property type="molecule type" value="Genomic_DNA"/>
</dbReference>
<reference evidence="1 2" key="1">
    <citation type="journal article" date="2013" name="Proc. Natl. Acad. Sci. U.S.A.">
        <title>The king cobra genome reveals dynamic gene evolution and adaptation in the snake venom system.</title>
        <authorList>
            <person name="Vonk F.J."/>
            <person name="Casewell N.R."/>
            <person name="Henkel C.V."/>
            <person name="Heimberg A.M."/>
            <person name="Jansen H.J."/>
            <person name="McCleary R.J."/>
            <person name="Kerkkamp H.M."/>
            <person name="Vos R.A."/>
            <person name="Guerreiro I."/>
            <person name="Calvete J.J."/>
            <person name="Wuster W."/>
            <person name="Woods A.E."/>
            <person name="Logan J.M."/>
            <person name="Harrison R.A."/>
            <person name="Castoe T.A."/>
            <person name="de Koning A.P."/>
            <person name="Pollock D.D."/>
            <person name="Yandell M."/>
            <person name="Calderon D."/>
            <person name="Renjifo C."/>
            <person name="Currier R.B."/>
            <person name="Salgado D."/>
            <person name="Pla D."/>
            <person name="Sanz L."/>
            <person name="Hyder A.S."/>
            <person name="Ribeiro J.M."/>
            <person name="Arntzen J.W."/>
            <person name="van den Thillart G.E."/>
            <person name="Boetzer M."/>
            <person name="Pirovano W."/>
            <person name="Dirks R.P."/>
            <person name="Spaink H.P."/>
            <person name="Duboule D."/>
            <person name="McGlinn E."/>
            <person name="Kini R.M."/>
            <person name="Richardson M.K."/>
        </authorList>
    </citation>
    <scope>NUCLEOTIDE SEQUENCE</scope>
    <source>
        <tissue evidence="1">Blood</tissue>
    </source>
</reference>
<feature type="non-terminal residue" evidence="1">
    <location>
        <position position="79"/>
    </location>
</feature>